<dbReference type="Gene3D" id="2.60.120.200">
    <property type="match status" value="1"/>
</dbReference>
<dbReference type="SUPFAM" id="SSF49899">
    <property type="entry name" value="Concanavalin A-like lectins/glucanases"/>
    <property type="match status" value="1"/>
</dbReference>
<evidence type="ECO:0000256" key="2">
    <source>
        <dbReference type="ARBA" id="ARBA00009306"/>
    </source>
</evidence>
<organism evidence="10 11">
    <name type="scientific">Martelella alba</name>
    <dbReference type="NCBI Taxonomy" id="2590451"/>
    <lineage>
        <taxon>Bacteria</taxon>
        <taxon>Pseudomonadati</taxon>
        <taxon>Pseudomonadota</taxon>
        <taxon>Alphaproteobacteria</taxon>
        <taxon>Hyphomicrobiales</taxon>
        <taxon>Aurantimonadaceae</taxon>
        <taxon>Martelella</taxon>
    </lineage>
</organism>
<dbReference type="EMBL" id="VHLG01000003">
    <property type="protein sequence ID" value="TPW31620.1"/>
    <property type="molecule type" value="Genomic_DNA"/>
</dbReference>
<comment type="subcellular location">
    <subcellularLocation>
        <location evidence="1">Cell membrane</location>
        <topology evidence="1">Multi-pass membrane protein</topology>
    </subcellularLocation>
</comment>
<dbReference type="AlphaFoldDB" id="A0A506UCG8"/>
<feature type="transmembrane region" description="Helical" evidence="8">
    <location>
        <begin position="64"/>
        <end position="83"/>
    </location>
</feature>
<dbReference type="InterPro" id="IPR050809">
    <property type="entry name" value="UgpAE/MalFG_permease"/>
</dbReference>
<keyword evidence="6 8" id="KW-1133">Transmembrane helix</keyword>
<keyword evidence="7 8" id="KW-0472">Membrane</keyword>
<evidence type="ECO:0000256" key="4">
    <source>
        <dbReference type="ARBA" id="ARBA00022475"/>
    </source>
</evidence>
<dbReference type="Proteomes" id="UP000318801">
    <property type="component" value="Unassembled WGS sequence"/>
</dbReference>
<comment type="caution">
    <text evidence="10">The sequence shown here is derived from an EMBL/GenBank/DDBJ whole genome shotgun (WGS) entry which is preliminary data.</text>
</comment>
<dbReference type="Gene3D" id="1.10.3720.10">
    <property type="entry name" value="MetI-like"/>
    <property type="match status" value="1"/>
</dbReference>
<dbReference type="InterPro" id="IPR013320">
    <property type="entry name" value="ConA-like_dom_sf"/>
</dbReference>
<evidence type="ECO:0000313" key="10">
    <source>
        <dbReference type="EMBL" id="TPW31620.1"/>
    </source>
</evidence>
<dbReference type="OrthoDB" id="9815445at2"/>
<evidence type="ECO:0000256" key="3">
    <source>
        <dbReference type="ARBA" id="ARBA00022448"/>
    </source>
</evidence>
<evidence type="ECO:0000256" key="1">
    <source>
        <dbReference type="ARBA" id="ARBA00004651"/>
    </source>
</evidence>
<comment type="similarity">
    <text evidence="2">Belongs to the binding-protein-dependent transport system permease family.</text>
</comment>
<dbReference type="InterPro" id="IPR035906">
    <property type="entry name" value="MetI-like_sf"/>
</dbReference>
<evidence type="ECO:0000313" key="11">
    <source>
        <dbReference type="Proteomes" id="UP000318801"/>
    </source>
</evidence>
<protein>
    <recommendedName>
        <fullName evidence="9">Beta-xylosidase C-terminal Concanavalin A-like domain-containing protein</fullName>
    </recommendedName>
</protein>
<evidence type="ECO:0000256" key="7">
    <source>
        <dbReference type="ARBA" id="ARBA00023136"/>
    </source>
</evidence>
<dbReference type="InterPro" id="IPR041542">
    <property type="entry name" value="GH43_C2"/>
</dbReference>
<proteinExistence type="inferred from homology"/>
<evidence type="ECO:0000259" key="9">
    <source>
        <dbReference type="Pfam" id="PF17851"/>
    </source>
</evidence>
<name>A0A506UCG8_9HYPH</name>
<reference evidence="10 11" key="1">
    <citation type="submission" date="2019-06" db="EMBL/GenBank/DDBJ databases">
        <authorList>
            <person name="Li M."/>
        </authorList>
    </citation>
    <scope>NUCLEOTIDE SEQUENCE [LARGE SCALE GENOMIC DNA]</scope>
    <source>
        <strain evidence="10 11">BGMRC2036</strain>
    </source>
</reference>
<dbReference type="GO" id="GO:0005886">
    <property type="term" value="C:plasma membrane"/>
    <property type="evidence" value="ECO:0007669"/>
    <property type="project" value="UniProtKB-SubCell"/>
</dbReference>
<dbReference type="Pfam" id="PF17851">
    <property type="entry name" value="GH43_C2"/>
    <property type="match status" value="1"/>
</dbReference>
<keyword evidence="3" id="KW-0813">Transport</keyword>
<dbReference type="PANTHER" id="PTHR43227:SF11">
    <property type="entry name" value="BLL4140 PROTEIN"/>
    <property type="match status" value="1"/>
</dbReference>
<dbReference type="SUPFAM" id="SSF161098">
    <property type="entry name" value="MetI-like"/>
    <property type="match status" value="2"/>
</dbReference>
<keyword evidence="4" id="KW-1003">Cell membrane</keyword>
<evidence type="ECO:0000256" key="5">
    <source>
        <dbReference type="ARBA" id="ARBA00022692"/>
    </source>
</evidence>
<dbReference type="PANTHER" id="PTHR43227">
    <property type="entry name" value="BLL4140 PROTEIN"/>
    <property type="match status" value="1"/>
</dbReference>
<keyword evidence="5 8" id="KW-0812">Transmembrane</keyword>
<accession>A0A506UCG8</accession>
<keyword evidence="11" id="KW-1185">Reference proteome</keyword>
<sequence length="167" mass="18349">MIFMLPAFILFTTVVMLPMIDAAHFSLYKWNGYGSPTDFVGLQNFERLAGNRIFLHSFGNSLKIIGTSLFIQLPLSITVFGGFKSLGELRFSPIGLPHEWILSNYADILSSGEFRGWLRNYPALSGDSKGGRGANGSFTGNFIGMAAYDLAGGTFSADFDSFRYENA</sequence>
<evidence type="ECO:0000256" key="6">
    <source>
        <dbReference type="ARBA" id="ARBA00022989"/>
    </source>
</evidence>
<feature type="domain" description="Beta-xylosidase C-terminal Concanavalin A-like" evidence="9">
    <location>
        <begin position="134"/>
        <end position="165"/>
    </location>
</feature>
<gene>
    <name evidence="10" type="ORF">FJU08_07695</name>
</gene>
<evidence type="ECO:0000256" key="8">
    <source>
        <dbReference type="SAM" id="Phobius"/>
    </source>
</evidence>